<keyword evidence="6 10" id="KW-0133">Cell shape</keyword>
<keyword evidence="3 10" id="KW-0132">Cell division</keyword>
<comment type="similarity">
    <text evidence="10">Belongs to the MurCDEF family. MurF subfamily.</text>
</comment>
<evidence type="ECO:0000256" key="3">
    <source>
        <dbReference type="ARBA" id="ARBA00022618"/>
    </source>
</evidence>
<dbReference type="Gene3D" id="3.40.1190.10">
    <property type="entry name" value="Mur-like, catalytic domain"/>
    <property type="match status" value="1"/>
</dbReference>
<proteinExistence type="inferred from homology"/>
<dbReference type="GO" id="GO:0008360">
    <property type="term" value="P:regulation of cell shape"/>
    <property type="evidence" value="ECO:0007669"/>
    <property type="project" value="UniProtKB-KW"/>
</dbReference>
<evidence type="ECO:0000256" key="2">
    <source>
        <dbReference type="ARBA" id="ARBA00022598"/>
    </source>
</evidence>
<dbReference type="InterPro" id="IPR000713">
    <property type="entry name" value="Mur_ligase_N"/>
</dbReference>
<dbReference type="UniPathway" id="UPA00219"/>
<dbReference type="EC" id="6.3.2.10" evidence="10 11"/>
<comment type="subcellular location">
    <subcellularLocation>
        <location evidence="10 11">Cytoplasm</location>
    </subcellularLocation>
</comment>
<dbReference type="GO" id="GO:0071555">
    <property type="term" value="P:cell wall organization"/>
    <property type="evidence" value="ECO:0007669"/>
    <property type="project" value="UniProtKB-KW"/>
</dbReference>
<dbReference type="GO" id="GO:0005737">
    <property type="term" value="C:cytoplasm"/>
    <property type="evidence" value="ECO:0007669"/>
    <property type="project" value="UniProtKB-SubCell"/>
</dbReference>
<evidence type="ECO:0000256" key="7">
    <source>
        <dbReference type="ARBA" id="ARBA00022984"/>
    </source>
</evidence>
<dbReference type="InterPro" id="IPR005863">
    <property type="entry name" value="UDP-N-AcMur_synth"/>
</dbReference>
<dbReference type="InterPro" id="IPR051046">
    <property type="entry name" value="MurCDEF_CellWall_CoF430Synth"/>
</dbReference>
<evidence type="ECO:0000256" key="4">
    <source>
        <dbReference type="ARBA" id="ARBA00022741"/>
    </source>
</evidence>
<dbReference type="GO" id="GO:0051301">
    <property type="term" value="P:cell division"/>
    <property type="evidence" value="ECO:0007669"/>
    <property type="project" value="UniProtKB-KW"/>
</dbReference>
<keyword evidence="1 10" id="KW-0963">Cytoplasm</keyword>
<dbReference type="GO" id="GO:0005524">
    <property type="term" value="F:ATP binding"/>
    <property type="evidence" value="ECO:0007669"/>
    <property type="project" value="UniProtKB-UniRule"/>
</dbReference>
<sequence length="482" mass="52085">MTDMTAGELARAAGGRLLQGKAESKIRHISLDSRKMKGDDLFVPIIGETVDAHRFICQALEHGAAAVFTSEHHTPEDVKTCIIRQMGADSSSGWKGKEAAWIEVEDTRKALQDVGFFCRKKRSLPLVGVTGSVGKTTTREMIAAALSTGFHVYKTPGNSNSQVGVPITIAEIPRDAQIGVIELGMSQPGEMTRIARIAQVDYAVITNIGVTHMENLGSRENILKEKLHIQDGMNPDGMLILNGDDERLRSVIPEGGRKALFYGMGENCQCRGQDLHLEHGYPVFTAVFKEERAQVRLKVMGVHMVSNALAALAVAAVNGISLKQAAAGLEKFEGFKGRQQTFKLGGVTVIDDSYNASPASMKAGLRVLWGASDANRRIAVLADMKELGTGAFGFHREIGAYIAAHPVDEVLLLGDLAAEIGRGLLGAGSEVPVTLCKDLEEVKGWLNKQLKEGDWVFFKGSNSMGLSEAVSYVKNQRSQQTI</sequence>
<dbReference type="HAMAP" id="MF_02019">
    <property type="entry name" value="MurF"/>
    <property type="match status" value="1"/>
</dbReference>
<dbReference type="PANTHER" id="PTHR43024:SF1">
    <property type="entry name" value="UDP-N-ACETYLMURAMOYL-TRIPEPTIDE--D-ALANYL-D-ALANINE LIGASE"/>
    <property type="match status" value="1"/>
</dbReference>
<dbReference type="SUPFAM" id="SSF53623">
    <property type="entry name" value="MurD-like peptide ligases, catalytic domain"/>
    <property type="match status" value="1"/>
</dbReference>
<keyword evidence="5 10" id="KW-0067">ATP-binding</keyword>
<dbReference type="SUPFAM" id="SSF53244">
    <property type="entry name" value="MurD-like peptide ligases, peptide-binding domain"/>
    <property type="match status" value="1"/>
</dbReference>
<name>A0A7X2NNR0_9CLOT</name>
<evidence type="ECO:0000256" key="11">
    <source>
        <dbReference type="RuleBase" id="RU004136"/>
    </source>
</evidence>
<evidence type="ECO:0000313" key="15">
    <source>
        <dbReference type="EMBL" id="MSS37678.1"/>
    </source>
</evidence>
<comment type="caution">
    <text evidence="15">The sequence shown here is derived from an EMBL/GenBank/DDBJ whole genome shotgun (WGS) entry which is preliminary data.</text>
</comment>
<evidence type="ECO:0000256" key="9">
    <source>
        <dbReference type="ARBA" id="ARBA00023316"/>
    </source>
</evidence>
<feature type="domain" description="Mur ligase central" evidence="14">
    <location>
        <begin position="129"/>
        <end position="315"/>
    </location>
</feature>
<keyword evidence="2 10" id="KW-0436">Ligase</keyword>
<dbReference type="Pfam" id="PF02875">
    <property type="entry name" value="Mur_ligase_C"/>
    <property type="match status" value="1"/>
</dbReference>
<keyword evidence="8 10" id="KW-0131">Cell cycle</keyword>
<evidence type="ECO:0000313" key="16">
    <source>
        <dbReference type="Proteomes" id="UP000429958"/>
    </source>
</evidence>
<dbReference type="InterPro" id="IPR036565">
    <property type="entry name" value="Mur-like_cat_sf"/>
</dbReference>
<keyword evidence="4 10" id="KW-0547">Nucleotide-binding</keyword>
<dbReference type="Pfam" id="PF01225">
    <property type="entry name" value="Mur_ligase"/>
    <property type="match status" value="1"/>
</dbReference>
<keyword evidence="16" id="KW-1185">Reference proteome</keyword>
<evidence type="ECO:0000256" key="8">
    <source>
        <dbReference type="ARBA" id="ARBA00023306"/>
    </source>
</evidence>
<comment type="pathway">
    <text evidence="10 11">Cell wall biogenesis; peptidoglycan biosynthesis.</text>
</comment>
<organism evidence="15 16">
    <name type="scientific">Clostridium porci</name>
    <dbReference type="NCBI Taxonomy" id="2605778"/>
    <lineage>
        <taxon>Bacteria</taxon>
        <taxon>Bacillati</taxon>
        <taxon>Bacillota</taxon>
        <taxon>Clostridia</taxon>
        <taxon>Eubacteriales</taxon>
        <taxon>Clostridiaceae</taxon>
        <taxon>Clostridium</taxon>
    </lineage>
</organism>
<evidence type="ECO:0000259" key="14">
    <source>
        <dbReference type="Pfam" id="PF08245"/>
    </source>
</evidence>
<dbReference type="InterPro" id="IPR004101">
    <property type="entry name" value="Mur_ligase_C"/>
</dbReference>
<dbReference type="SUPFAM" id="SSF63418">
    <property type="entry name" value="MurE/MurF N-terminal domain"/>
    <property type="match status" value="1"/>
</dbReference>
<dbReference type="Gene3D" id="3.40.1390.10">
    <property type="entry name" value="MurE/MurF, N-terminal domain"/>
    <property type="match status" value="1"/>
</dbReference>
<keyword evidence="9 10" id="KW-0961">Cell wall biogenesis/degradation</keyword>
<evidence type="ECO:0000259" key="13">
    <source>
        <dbReference type="Pfam" id="PF02875"/>
    </source>
</evidence>
<dbReference type="PANTHER" id="PTHR43024">
    <property type="entry name" value="UDP-N-ACETYLMURAMOYL-TRIPEPTIDE--D-ALANYL-D-ALANINE LIGASE"/>
    <property type="match status" value="1"/>
</dbReference>
<protein>
    <recommendedName>
        <fullName evidence="10 11">UDP-N-acetylmuramoyl-tripeptide--D-alanyl-D-alanine ligase</fullName>
        <ecNumber evidence="10 11">6.3.2.10</ecNumber>
    </recommendedName>
    <alternativeName>
        <fullName evidence="10">D-alanyl-D-alanine-adding enzyme</fullName>
    </alternativeName>
</protein>
<dbReference type="AlphaFoldDB" id="A0A7X2NNR0"/>
<gene>
    <name evidence="10" type="primary">murF</name>
    <name evidence="15" type="ORF">FYJ39_14125</name>
</gene>
<accession>A0A7X2NNR0</accession>
<dbReference type="EMBL" id="VUMD01000013">
    <property type="protein sequence ID" value="MSS37678.1"/>
    <property type="molecule type" value="Genomic_DNA"/>
</dbReference>
<feature type="binding site" evidence="10">
    <location>
        <begin position="131"/>
        <end position="137"/>
    </location>
    <ligand>
        <name>ATP</name>
        <dbReference type="ChEBI" id="CHEBI:30616"/>
    </ligand>
</feature>
<comment type="catalytic activity">
    <reaction evidence="10 11">
        <text>D-alanyl-D-alanine + UDP-N-acetyl-alpha-D-muramoyl-L-alanyl-gamma-D-glutamyl-meso-2,6-diaminopimelate + ATP = UDP-N-acetyl-alpha-D-muramoyl-L-alanyl-gamma-D-glutamyl-meso-2,6-diaminopimeloyl-D-alanyl-D-alanine + ADP + phosphate + H(+)</text>
        <dbReference type="Rhea" id="RHEA:28374"/>
        <dbReference type="ChEBI" id="CHEBI:15378"/>
        <dbReference type="ChEBI" id="CHEBI:30616"/>
        <dbReference type="ChEBI" id="CHEBI:43474"/>
        <dbReference type="ChEBI" id="CHEBI:57822"/>
        <dbReference type="ChEBI" id="CHEBI:61386"/>
        <dbReference type="ChEBI" id="CHEBI:83905"/>
        <dbReference type="ChEBI" id="CHEBI:456216"/>
        <dbReference type="EC" id="6.3.2.10"/>
    </reaction>
</comment>
<feature type="domain" description="Mur ligase C-terminal" evidence="13">
    <location>
        <begin position="337"/>
        <end position="461"/>
    </location>
</feature>
<evidence type="ECO:0000256" key="10">
    <source>
        <dbReference type="HAMAP-Rule" id="MF_02019"/>
    </source>
</evidence>
<reference evidence="15 16" key="1">
    <citation type="submission" date="2019-08" db="EMBL/GenBank/DDBJ databases">
        <title>In-depth cultivation of the pig gut microbiome towards novel bacterial diversity and tailored functional studies.</title>
        <authorList>
            <person name="Wylensek D."/>
            <person name="Hitch T.C.A."/>
            <person name="Clavel T."/>
        </authorList>
    </citation>
    <scope>NUCLEOTIDE SEQUENCE [LARGE SCALE GENOMIC DNA]</scope>
    <source>
        <strain evidence="15 16">WCA-389-WT-23D1</strain>
    </source>
</reference>
<feature type="domain" description="Mur ligase N-terminal catalytic" evidence="12">
    <location>
        <begin position="25"/>
        <end position="113"/>
    </location>
</feature>
<dbReference type="Pfam" id="PF08245">
    <property type="entry name" value="Mur_ligase_M"/>
    <property type="match status" value="1"/>
</dbReference>
<evidence type="ECO:0000256" key="5">
    <source>
        <dbReference type="ARBA" id="ARBA00022840"/>
    </source>
</evidence>
<dbReference type="GO" id="GO:0009252">
    <property type="term" value="P:peptidoglycan biosynthetic process"/>
    <property type="evidence" value="ECO:0007669"/>
    <property type="project" value="UniProtKB-UniRule"/>
</dbReference>
<comment type="function">
    <text evidence="10 11">Involved in cell wall formation. Catalyzes the final step in the synthesis of UDP-N-acetylmuramoyl-pentapeptide, the precursor of murein.</text>
</comment>
<dbReference type="InterPro" id="IPR013221">
    <property type="entry name" value="Mur_ligase_cen"/>
</dbReference>
<dbReference type="GO" id="GO:0047480">
    <property type="term" value="F:UDP-N-acetylmuramoyl-tripeptide-D-alanyl-D-alanine ligase activity"/>
    <property type="evidence" value="ECO:0007669"/>
    <property type="project" value="UniProtKB-UniRule"/>
</dbReference>
<evidence type="ECO:0000256" key="6">
    <source>
        <dbReference type="ARBA" id="ARBA00022960"/>
    </source>
</evidence>
<dbReference type="NCBIfam" id="TIGR01143">
    <property type="entry name" value="murF"/>
    <property type="match status" value="1"/>
</dbReference>
<evidence type="ECO:0000256" key="1">
    <source>
        <dbReference type="ARBA" id="ARBA00022490"/>
    </source>
</evidence>
<dbReference type="InterPro" id="IPR035911">
    <property type="entry name" value="MurE/MurF_N"/>
</dbReference>
<dbReference type="Gene3D" id="3.90.190.20">
    <property type="entry name" value="Mur ligase, C-terminal domain"/>
    <property type="match status" value="1"/>
</dbReference>
<evidence type="ECO:0000259" key="12">
    <source>
        <dbReference type="Pfam" id="PF01225"/>
    </source>
</evidence>
<dbReference type="Proteomes" id="UP000429958">
    <property type="component" value="Unassembled WGS sequence"/>
</dbReference>
<keyword evidence="7 10" id="KW-0573">Peptidoglycan synthesis</keyword>
<dbReference type="InterPro" id="IPR036615">
    <property type="entry name" value="Mur_ligase_C_dom_sf"/>
</dbReference>